<evidence type="ECO:0000313" key="1">
    <source>
        <dbReference type="EMBL" id="CAA9479054.1"/>
    </source>
</evidence>
<dbReference type="EMBL" id="CADCVW010000002">
    <property type="protein sequence ID" value="CAA9479054.1"/>
    <property type="molecule type" value="Genomic_DNA"/>
</dbReference>
<dbReference type="AlphaFoldDB" id="A0A6J4RW36"/>
<organism evidence="1">
    <name type="scientific">uncultured Sphingomonadaceae bacterium</name>
    <dbReference type="NCBI Taxonomy" id="169976"/>
    <lineage>
        <taxon>Bacteria</taxon>
        <taxon>Pseudomonadati</taxon>
        <taxon>Pseudomonadota</taxon>
        <taxon>Alphaproteobacteria</taxon>
        <taxon>Sphingomonadales</taxon>
        <taxon>Sphingomonadaceae</taxon>
        <taxon>environmental samples</taxon>
    </lineage>
</organism>
<proteinExistence type="predicted"/>
<protein>
    <submittedName>
        <fullName evidence="1">Uncharacterized protein</fullName>
    </submittedName>
</protein>
<gene>
    <name evidence="1" type="ORF">AVDCRST_MAG39-7</name>
</gene>
<reference evidence="1" key="1">
    <citation type="submission" date="2020-02" db="EMBL/GenBank/DDBJ databases">
        <authorList>
            <person name="Meier V. D."/>
        </authorList>
    </citation>
    <scope>NUCLEOTIDE SEQUENCE</scope>
    <source>
        <strain evidence="1">AVDCRST_MAG39</strain>
    </source>
</reference>
<name>A0A6J4RW36_9SPHN</name>
<accession>A0A6J4RW36</accession>
<sequence length="128" mass="12963">MAADGGGAAIGGGGRGTMKKGLGPLVAAALATVPAAAVAQRDALDREVAIVNGRGHALTGFEATRAGRGSWGRDRLGERTIAPGGSMVLEIKDGTSACAFDLRARFADGETIVGRAINVCRTSSYIYD</sequence>